<dbReference type="AlphaFoldDB" id="A0AAW2EUE1"/>
<accession>A0AAW2EUE1</accession>
<dbReference type="EMBL" id="JADYXP020000017">
    <property type="protein sequence ID" value="KAL0106772.1"/>
    <property type="molecule type" value="Genomic_DNA"/>
</dbReference>
<proteinExistence type="predicted"/>
<name>A0AAW2EUE1_9HYME</name>
<protein>
    <submittedName>
        <fullName evidence="1">Uncharacterized protein</fullName>
    </submittedName>
</protein>
<comment type="caution">
    <text evidence="1">The sequence shown here is derived from an EMBL/GenBank/DDBJ whole genome shotgun (WGS) entry which is preliminary data.</text>
</comment>
<dbReference type="Proteomes" id="UP001430953">
    <property type="component" value="Unassembled WGS sequence"/>
</dbReference>
<evidence type="ECO:0000313" key="2">
    <source>
        <dbReference type="Proteomes" id="UP001430953"/>
    </source>
</evidence>
<sequence>MTLPCRVLRFVSHASWNALGAPRYAYAIRAGYTDNRIYVSPRARATWAAFDARSRSKSRSLLPRRESLIRKINDADLSHVAQSSATDRRGVRAVTKCV</sequence>
<organism evidence="1 2">
    <name type="scientific">Cardiocondyla obscurior</name>
    <dbReference type="NCBI Taxonomy" id="286306"/>
    <lineage>
        <taxon>Eukaryota</taxon>
        <taxon>Metazoa</taxon>
        <taxon>Ecdysozoa</taxon>
        <taxon>Arthropoda</taxon>
        <taxon>Hexapoda</taxon>
        <taxon>Insecta</taxon>
        <taxon>Pterygota</taxon>
        <taxon>Neoptera</taxon>
        <taxon>Endopterygota</taxon>
        <taxon>Hymenoptera</taxon>
        <taxon>Apocrita</taxon>
        <taxon>Aculeata</taxon>
        <taxon>Formicoidea</taxon>
        <taxon>Formicidae</taxon>
        <taxon>Myrmicinae</taxon>
        <taxon>Cardiocondyla</taxon>
    </lineage>
</organism>
<evidence type="ECO:0000313" key="1">
    <source>
        <dbReference type="EMBL" id="KAL0106772.1"/>
    </source>
</evidence>
<reference evidence="1 2" key="1">
    <citation type="submission" date="2023-03" db="EMBL/GenBank/DDBJ databases">
        <title>High recombination rates correlate with genetic variation in Cardiocondyla obscurior ants.</title>
        <authorList>
            <person name="Errbii M."/>
        </authorList>
    </citation>
    <scope>NUCLEOTIDE SEQUENCE [LARGE SCALE GENOMIC DNA]</scope>
    <source>
        <strain evidence="1">Alpha-2009</strain>
        <tissue evidence="1">Whole body</tissue>
    </source>
</reference>
<keyword evidence="2" id="KW-1185">Reference proteome</keyword>
<gene>
    <name evidence="1" type="ORF">PUN28_015374</name>
</gene>